<evidence type="ECO:0000313" key="2">
    <source>
        <dbReference type="Proteomes" id="UP000186588"/>
    </source>
</evidence>
<dbReference type="AlphaFoldDB" id="A0A1L8CFT9"/>
<gene>
    <name evidence="1" type="ORF">FF306_00146</name>
</gene>
<reference evidence="1 2" key="1">
    <citation type="journal article" date="2016" name="Syst. Appl. Microbiol.">
        <title>Genomic characterization of a fructophilic bee symbiont Lactobacillus kunkeei reveals its niche-specific adaptation.</title>
        <authorList>
            <person name="Maeno S."/>
            <person name="Tanizawa Y."/>
            <person name="Kanesaki Y."/>
            <person name="Kubota E."/>
            <person name="Kumar H."/>
            <person name="Dicks L."/>
            <person name="Salminen S."/>
            <person name="Nakagawa J."/>
            <person name="Arita M."/>
            <person name="Endo A."/>
        </authorList>
    </citation>
    <scope>NUCLEOTIDE SEQUENCE [LARGE SCALE GENOMIC DNA]</scope>
    <source>
        <strain evidence="1 2">FF30-6</strain>
    </source>
</reference>
<sequence length="201" mass="22471">MSSDFDYLTQGIKEVENLNKHRVFVGSLLATGNRTVEYNQMIAEVQNNGAVIHPVTRQWLTIPMPVAGKRTAREINGLFWHVAKSGQKTLAKVENGKLVVYFLLTKEVKLPARPFIDVTASKNVNKIANMVANGVVDIYMHKTTAGQIFDKIGKFLSIEMKREMVATNEPMNAKITQNNKGFNNPLLDTGALQRSITWVVI</sequence>
<dbReference type="Proteomes" id="UP000186588">
    <property type="component" value="Unassembled WGS sequence"/>
</dbReference>
<organism evidence="1 2">
    <name type="scientific">Apilactobacillus kunkeei</name>
    <dbReference type="NCBI Taxonomy" id="148814"/>
    <lineage>
        <taxon>Bacteria</taxon>
        <taxon>Bacillati</taxon>
        <taxon>Bacillota</taxon>
        <taxon>Bacilli</taxon>
        <taxon>Lactobacillales</taxon>
        <taxon>Lactobacillaceae</taxon>
        <taxon>Apilactobacillus</taxon>
    </lineage>
</organism>
<protein>
    <submittedName>
        <fullName evidence="1">Uncharacterized protein</fullName>
    </submittedName>
</protein>
<proteinExistence type="predicted"/>
<comment type="caution">
    <text evidence="1">The sequence shown here is derived from an EMBL/GenBank/DDBJ whole genome shotgun (WGS) entry which is preliminary data.</text>
</comment>
<accession>A0A1L8CFT9</accession>
<dbReference type="RefSeq" id="WP_094750416.1">
    <property type="nucleotide sequence ID" value="NZ_BDDX01000001.1"/>
</dbReference>
<name>A0A1L8CFT9_9LACO</name>
<evidence type="ECO:0000313" key="1">
    <source>
        <dbReference type="EMBL" id="GAT90055.1"/>
    </source>
</evidence>
<dbReference type="EMBL" id="BDDX01000001">
    <property type="protein sequence ID" value="GAT90055.1"/>
    <property type="molecule type" value="Genomic_DNA"/>
</dbReference>